<evidence type="ECO:0000256" key="2">
    <source>
        <dbReference type="ARBA" id="ARBA00022490"/>
    </source>
</evidence>
<dbReference type="InterPro" id="IPR041370">
    <property type="entry name" value="Mlase_EEF1AKMT1/ZCCHC4"/>
</dbReference>
<comment type="caution">
    <text evidence="5">The sequence shown here is derived from an EMBL/GenBank/DDBJ whole genome shotgun (WGS) entry which is preliminary data.</text>
</comment>
<dbReference type="EMBL" id="ASGP02000002">
    <property type="protein sequence ID" value="KAH9522962.1"/>
    <property type="molecule type" value="Genomic_DNA"/>
</dbReference>
<evidence type="ECO:0000313" key="6">
    <source>
        <dbReference type="Proteomes" id="UP000790347"/>
    </source>
</evidence>
<keyword evidence="4" id="KW-0808">Transferase</keyword>
<gene>
    <name evidence="5" type="primary">ZCCHC4</name>
    <name evidence="5" type="ORF">DERF_006516</name>
</gene>
<evidence type="ECO:0000256" key="1">
    <source>
        <dbReference type="ARBA" id="ARBA00004496"/>
    </source>
</evidence>
<evidence type="ECO:0000256" key="3">
    <source>
        <dbReference type="ARBA" id="ARBA00022603"/>
    </source>
</evidence>
<dbReference type="Pfam" id="PF10237">
    <property type="entry name" value="N6-adenineMlase"/>
    <property type="match status" value="1"/>
</dbReference>
<comment type="subcellular location">
    <subcellularLocation>
        <location evidence="1">Cytoplasm</location>
    </subcellularLocation>
</comment>
<accession>A0A922I7M8</accession>
<dbReference type="AlphaFoldDB" id="A0A922I7M8"/>
<reference evidence="5" key="1">
    <citation type="submission" date="2013-05" db="EMBL/GenBank/DDBJ databases">
        <authorList>
            <person name="Yim A.K.Y."/>
            <person name="Chan T.F."/>
            <person name="Ji K.M."/>
            <person name="Liu X.Y."/>
            <person name="Zhou J.W."/>
            <person name="Li R.Q."/>
            <person name="Yang K.Y."/>
            <person name="Li J."/>
            <person name="Li M."/>
            <person name="Law P.T.W."/>
            <person name="Wu Y.L."/>
            <person name="Cai Z.L."/>
            <person name="Qin H."/>
            <person name="Bao Y."/>
            <person name="Leung R.K.K."/>
            <person name="Ng P.K.S."/>
            <person name="Zou J."/>
            <person name="Zhong X.J."/>
            <person name="Ran P.X."/>
            <person name="Zhong N.S."/>
            <person name="Liu Z.G."/>
            <person name="Tsui S.K.W."/>
        </authorList>
    </citation>
    <scope>NUCLEOTIDE SEQUENCE</scope>
    <source>
        <strain evidence="5">Derf</strain>
        <tissue evidence="5">Whole organism</tissue>
    </source>
</reference>
<proteinExistence type="predicted"/>
<name>A0A922I7M8_DERFA</name>
<sequence length="413" mass="48321">MTLVLDPPGNFGHHMPPVCPHGPTLLFYDKSTSYHYYACSASRDHQFCPFKLSAQKWKRLASSKNLIKNPERIKPDYQYLLNHPARHGYCLDCCRVLIAVVKDEQVLAKHYESKHDKCKNRIDDQQFQELVERPCRNLLTPQTRNENLAQYFFSAQTLLFIRDYLVKPFGFDKILCIGCPTVHEQLLSLSHNSFLLDLDARYHQFYEADRFARFNMFNGHFFDQHGLKSFEQFIQHNNSILILIDPPFGGLIECLARTVHRMCNRRMTEISIALFFPYFNEHWIRKAFESDQVQITDFIVTYDNHTKYGSRQSSKPSTVAQSPVRMFTNLNLANFSAIDPDQYRWCDQCSRTIFLNNRHCNRCGQCPARDSTKPIWHCVHCGRCAKITSSHCNRCNSCHLPNKHINNKIINKQ</sequence>
<evidence type="ECO:0000256" key="4">
    <source>
        <dbReference type="ARBA" id="ARBA00022679"/>
    </source>
</evidence>
<protein>
    <submittedName>
        <fullName evidence="5">rRNA N6-adenosine-methyltransferase zcchc4</fullName>
    </submittedName>
</protein>
<keyword evidence="3" id="KW-0489">Methyltransferase</keyword>
<dbReference type="PANTHER" id="PTHR13493:SF3">
    <property type="entry name" value="RRNA N6-ADENOSINE-METHYLTRANSFERASE ZCCHC4"/>
    <property type="match status" value="1"/>
</dbReference>
<keyword evidence="2" id="KW-0963">Cytoplasm</keyword>
<keyword evidence="6" id="KW-1185">Reference proteome</keyword>
<dbReference type="InterPro" id="IPR039846">
    <property type="entry name" value="ZCCHC4"/>
</dbReference>
<evidence type="ECO:0000313" key="5">
    <source>
        <dbReference type="EMBL" id="KAH9522962.1"/>
    </source>
</evidence>
<organism evidence="5 6">
    <name type="scientific">Dermatophagoides farinae</name>
    <name type="common">American house dust mite</name>
    <dbReference type="NCBI Taxonomy" id="6954"/>
    <lineage>
        <taxon>Eukaryota</taxon>
        <taxon>Metazoa</taxon>
        <taxon>Ecdysozoa</taxon>
        <taxon>Arthropoda</taxon>
        <taxon>Chelicerata</taxon>
        <taxon>Arachnida</taxon>
        <taxon>Acari</taxon>
        <taxon>Acariformes</taxon>
        <taxon>Sarcoptiformes</taxon>
        <taxon>Astigmata</taxon>
        <taxon>Psoroptidia</taxon>
        <taxon>Analgoidea</taxon>
        <taxon>Pyroglyphidae</taxon>
        <taxon>Dermatophagoidinae</taxon>
        <taxon>Dermatophagoides</taxon>
    </lineage>
</organism>
<dbReference type="GO" id="GO:0005737">
    <property type="term" value="C:cytoplasm"/>
    <property type="evidence" value="ECO:0007669"/>
    <property type="project" value="UniProtKB-SubCell"/>
</dbReference>
<dbReference type="GO" id="GO:0005730">
    <property type="term" value="C:nucleolus"/>
    <property type="evidence" value="ECO:0007669"/>
    <property type="project" value="TreeGrafter"/>
</dbReference>
<dbReference type="PANTHER" id="PTHR13493">
    <property type="entry name" value="ZINC FINGER CCHC DOMAIN-CONTAINING"/>
    <property type="match status" value="1"/>
</dbReference>
<dbReference type="Proteomes" id="UP000790347">
    <property type="component" value="Unassembled WGS sequence"/>
</dbReference>
<dbReference type="GO" id="GO:0008988">
    <property type="term" value="F:rRNA (adenine-N6-)-methyltransferase activity"/>
    <property type="evidence" value="ECO:0007669"/>
    <property type="project" value="InterPro"/>
</dbReference>
<reference evidence="5" key="2">
    <citation type="journal article" date="2022" name="Res Sq">
        <title>Comparative Genomics Reveals Insights into the Divergent Evolution of Astigmatic Mites and Household Pest Adaptations.</title>
        <authorList>
            <person name="Xiong Q."/>
            <person name="Wan A.T.-Y."/>
            <person name="Liu X.-Y."/>
            <person name="Fung C.S.-H."/>
            <person name="Xiao X."/>
            <person name="Malainual N."/>
            <person name="Hou J."/>
            <person name="Wang L."/>
            <person name="Wang M."/>
            <person name="Yang K."/>
            <person name="Cui Y."/>
            <person name="Leung E."/>
            <person name="Nong W."/>
            <person name="Shin S.-K."/>
            <person name="Au S."/>
            <person name="Jeong K.Y."/>
            <person name="Chew F.T."/>
            <person name="Hui J."/>
            <person name="Leung T.F."/>
            <person name="Tungtrongchitr A."/>
            <person name="Zhong N."/>
            <person name="Liu Z."/>
            <person name="Tsui S."/>
        </authorList>
    </citation>
    <scope>NUCLEOTIDE SEQUENCE</scope>
    <source>
        <strain evidence="5">Derf</strain>
        <tissue evidence="5">Whole organism</tissue>
    </source>
</reference>